<protein>
    <submittedName>
        <fullName evidence="1">Uncharacterized protein</fullName>
    </submittedName>
</protein>
<dbReference type="EMBL" id="MG592554">
    <property type="protein sequence ID" value="AUR93603.1"/>
    <property type="molecule type" value="Genomic_DNA"/>
</dbReference>
<proteinExistence type="predicted"/>
<gene>
    <name evidence="1" type="ORF">NVP1188A_35</name>
</gene>
<dbReference type="Proteomes" id="UP000267783">
    <property type="component" value="Segment"/>
</dbReference>
<reference evidence="1 2" key="1">
    <citation type="submission" date="2017-11" db="EMBL/GenBank/DDBJ databases">
        <title>A major lineage of nontailed dsDNA viruses as unrecognized killers of marine bacteria.</title>
        <authorList>
            <person name="Kauffman K.M."/>
            <person name="Hussain F.A."/>
            <person name="Yang J."/>
            <person name="Arevalo P."/>
            <person name="Brown J.M."/>
            <person name="Chang W.K."/>
            <person name="VanInsberghe D."/>
            <person name="Elsherbini J."/>
            <person name="Cutler M.B."/>
            <person name="Kelly L."/>
            <person name="Polz M.F."/>
        </authorList>
    </citation>
    <scope>NUCLEOTIDE SEQUENCE [LARGE SCALE GENOMIC DNA]</scope>
</reference>
<evidence type="ECO:0000313" key="1">
    <source>
        <dbReference type="EMBL" id="AUR93603.1"/>
    </source>
</evidence>
<organism evidence="1 2">
    <name type="scientific">Vibrio phage 1.188.A._10N.286.51.A6</name>
    <dbReference type="NCBI Taxonomy" id="1881217"/>
    <lineage>
        <taxon>Viruses</taxon>
        <taxon>Duplodnaviria</taxon>
        <taxon>Heunggongvirae</taxon>
        <taxon>Uroviricota</taxon>
        <taxon>Caudoviricetes</taxon>
        <taxon>Schitoviridae</taxon>
        <taxon>Mukerjeevirus</taxon>
        <taxon>Mukerjeevirus mv51A6</taxon>
    </lineage>
</organism>
<accession>A0A2I7RIZ3</accession>
<name>A0A2I7RIZ3_9CAUD</name>
<sequence length="164" mass="18050">MTVLAVAGELGIDTTGSTLNMTDEDTRVIGSTYGIDPDYSIHPLFRKGKMREPNGHNLALYVDRTLEVDEVLWQHTITKDRLMRDTTPLCSGVMATPATARTQIDISVSDTVHGSFVWEIGDKDATIIWPRTSGMYIGDEVVFTVVQTDVDATDITINLIGAYL</sequence>
<evidence type="ECO:0000313" key="2">
    <source>
        <dbReference type="Proteomes" id="UP000267783"/>
    </source>
</evidence>
<keyword evidence="2" id="KW-1185">Reference proteome</keyword>